<evidence type="ECO:0000313" key="3">
    <source>
        <dbReference type="Proteomes" id="UP001500936"/>
    </source>
</evidence>
<keyword evidence="1" id="KW-0732">Signal</keyword>
<reference evidence="3" key="1">
    <citation type="journal article" date="2019" name="Int. J. Syst. Evol. Microbiol.">
        <title>The Global Catalogue of Microorganisms (GCM) 10K type strain sequencing project: providing services to taxonomists for standard genome sequencing and annotation.</title>
        <authorList>
            <consortium name="The Broad Institute Genomics Platform"/>
            <consortium name="The Broad Institute Genome Sequencing Center for Infectious Disease"/>
            <person name="Wu L."/>
            <person name="Ma J."/>
        </authorList>
    </citation>
    <scope>NUCLEOTIDE SEQUENCE [LARGE SCALE GENOMIC DNA]</scope>
    <source>
        <strain evidence="3">JCM 17925</strain>
    </source>
</reference>
<evidence type="ECO:0000313" key="2">
    <source>
        <dbReference type="EMBL" id="GAA4411531.1"/>
    </source>
</evidence>
<protein>
    <recommendedName>
        <fullName evidence="4">Phosphate-selective porin O and P</fullName>
    </recommendedName>
</protein>
<dbReference type="Proteomes" id="UP001500936">
    <property type="component" value="Unassembled WGS sequence"/>
</dbReference>
<evidence type="ECO:0000256" key="1">
    <source>
        <dbReference type="SAM" id="SignalP"/>
    </source>
</evidence>
<accession>A0ABP8KPR6</accession>
<dbReference type="EMBL" id="BAABHB010000008">
    <property type="protein sequence ID" value="GAA4411531.1"/>
    <property type="molecule type" value="Genomic_DNA"/>
</dbReference>
<name>A0ABP8KPR6_9BACT</name>
<organism evidence="2 3">
    <name type="scientific">Nibrella viscosa</name>
    <dbReference type="NCBI Taxonomy" id="1084524"/>
    <lineage>
        <taxon>Bacteria</taxon>
        <taxon>Pseudomonadati</taxon>
        <taxon>Bacteroidota</taxon>
        <taxon>Cytophagia</taxon>
        <taxon>Cytophagales</taxon>
        <taxon>Spirosomataceae</taxon>
        <taxon>Nibrella</taxon>
    </lineage>
</organism>
<proteinExistence type="predicted"/>
<dbReference type="PROSITE" id="PS51257">
    <property type="entry name" value="PROKAR_LIPOPROTEIN"/>
    <property type="match status" value="1"/>
</dbReference>
<gene>
    <name evidence="2" type="ORF">GCM10023187_37550</name>
</gene>
<feature type="chain" id="PRO_5047087372" description="Phosphate-selective porin O and P" evidence="1">
    <location>
        <begin position="27"/>
        <end position="338"/>
    </location>
</feature>
<dbReference type="RefSeq" id="WP_345269458.1">
    <property type="nucleotide sequence ID" value="NZ_BAABHB010000008.1"/>
</dbReference>
<sequence length="338" mass="38249">MELVPDKRFRTALLFLLLSVACSSQAQRTQIRGFFDFVTAYQNNRVDFTLGEQTLFITSELNDRFSFLGETSFRVSPQSPTGFNVAIERMVIKYNYYGNHNILVGRHHPPVNYWNDIYHRGRIFYPTVEWPLLFEADIIPKRGTGISFQGLNLGSLRFGYDLMITNGIGSGDFIDNNRFKAVTASVHIKPVQDLKIMASYYHDVISAGTVINDRPIRQQVTQDLITGSAAYFGKKFEFVVEGTSANNQTSASGNRNTLASYVYAGVRIGQRFIPYLRYDNLQYTTGEAFYVKNNTTSFAAGFRYEISYLTVVKLEYQNQNSELSGISDGLKAQLAIGF</sequence>
<evidence type="ECO:0008006" key="4">
    <source>
        <dbReference type="Google" id="ProtNLM"/>
    </source>
</evidence>
<dbReference type="SUPFAM" id="SSF56935">
    <property type="entry name" value="Porins"/>
    <property type="match status" value="1"/>
</dbReference>
<feature type="signal peptide" evidence="1">
    <location>
        <begin position="1"/>
        <end position="26"/>
    </location>
</feature>
<comment type="caution">
    <text evidence="2">The sequence shown here is derived from an EMBL/GenBank/DDBJ whole genome shotgun (WGS) entry which is preliminary data.</text>
</comment>
<keyword evidence="3" id="KW-1185">Reference proteome</keyword>